<dbReference type="AlphaFoldDB" id="A0AAV4HPM0"/>
<keyword evidence="1" id="KW-0472">Membrane</keyword>
<proteinExistence type="predicted"/>
<dbReference type="EMBL" id="BMAT01012802">
    <property type="protein sequence ID" value="GFR99400.1"/>
    <property type="molecule type" value="Genomic_DNA"/>
</dbReference>
<keyword evidence="3" id="KW-1185">Reference proteome</keyword>
<evidence type="ECO:0008006" key="4">
    <source>
        <dbReference type="Google" id="ProtNLM"/>
    </source>
</evidence>
<keyword evidence="1" id="KW-0812">Transmembrane</keyword>
<evidence type="ECO:0000313" key="3">
    <source>
        <dbReference type="Proteomes" id="UP000762676"/>
    </source>
</evidence>
<evidence type="ECO:0000256" key="1">
    <source>
        <dbReference type="SAM" id="Phobius"/>
    </source>
</evidence>
<feature type="transmembrane region" description="Helical" evidence="1">
    <location>
        <begin position="186"/>
        <end position="219"/>
    </location>
</feature>
<keyword evidence="1" id="KW-1133">Transmembrane helix</keyword>
<evidence type="ECO:0000313" key="2">
    <source>
        <dbReference type="EMBL" id="GFR99400.1"/>
    </source>
</evidence>
<accession>A0AAV4HPM0</accession>
<name>A0AAV4HPM0_9GAST</name>
<reference evidence="2 3" key="1">
    <citation type="journal article" date="2021" name="Elife">
        <title>Chloroplast acquisition without the gene transfer in kleptoplastic sea slugs, Plakobranchus ocellatus.</title>
        <authorList>
            <person name="Maeda T."/>
            <person name="Takahashi S."/>
            <person name="Yoshida T."/>
            <person name="Shimamura S."/>
            <person name="Takaki Y."/>
            <person name="Nagai Y."/>
            <person name="Toyoda A."/>
            <person name="Suzuki Y."/>
            <person name="Arimoto A."/>
            <person name="Ishii H."/>
            <person name="Satoh N."/>
            <person name="Nishiyama T."/>
            <person name="Hasebe M."/>
            <person name="Maruyama T."/>
            <person name="Minagawa J."/>
            <person name="Obokata J."/>
            <person name="Shigenobu S."/>
        </authorList>
    </citation>
    <scope>NUCLEOTIDE SEQUENCE [LARGE SCALE GENOMIC DNA]</scope>
</reference>
<protein>
    <recommendedName>
        <fullName evidence="4">Ig-like domain-containing protein</fullName>
    </recommendedName>
</protein>
<organism evidence="2 3">
    <name type="scientific">Elysia marginata</name>
    <dbReference type="NCBI Taxonomy" id="1093978"/>
    <lineage>
        <taxon>Eukaryota</taxon>
        <taxon>Metazoa</taxon>
        <taxon>Spiralia</taxon>
        <taxon>Lophotrochozoa</taxon>
        <taxon>Mollusca</taxon>
        <taxon>Gastropoda</taxon>
        <taxon>Heterobranchia</taxon>
        <taxon>Euthyneura</taxon>
        <taxon>Panpulmonata</taxon>
        <taxon>Sacoglossa</taxon>
        <taxon>Placobranchoidea</taxon>
        <taxon>Plakobranchidae</taxon>
        <taxon>Elysia</taxon>
    </lineage>
</organism>
<dbReference type="Proteomes" id="UP000762676">
    <property type="component" value="Unassembled WGS sequence"/>
</dbReference>
<sequence>MAIFYHIPPNMLFVGKQYSITCHADQTEYGFIKWQLRWGNRAPMLPNQLGMTESNVVEGYKNKLGVCINRTKSTLSFKVERKHKNMVVTCYAYDAKGTKYCENAGKRFSFCDISRTLNVISAGPKNPPTTVISYEGSPGPINEGETLKASCTVLHDGTGMLQWVIYYPSGPQLVIPGHEAFASDKIVIVVVVVVLVVVAVVVVVLAVEVVVLVLVAIVVVVVVEVIIVVVVAVVVVVVVVIVIIVVLVVVLVVVVVEEEVVVVVAVVIVLEIIL</sequence>
<gene>
    <name evidence="2" type="ORF">ElyMa_006373400</name>
</gene>
<feature type="transmembrane region" description="Helical" evidence="1">
    <location>
        <begin position="225"/>
        <end position="256"/>
    </location>
</feature>
<comment type="caution">
    <text evidence="2">The sequence shown here is derived from an EMBL/GenBank/DDBJ whole genome shotgun (WGS) entry which is preliminary data.</text>
</comment>